<keyword evidence="2" id="KW-1133">Transmembrane helix</keyword>
<dbReference type="Proteomes" id="UP001295423">
    <property type="component" value="Unassembled WGS sequence"/>
</dbReference>
<evidence type="ECO:0000256" key="2">
    <source>
        <dbReference type="SAM" id="Phobius"/>
    </source>
</evidence>
<dbReference type="Pfam" id="PF13499">
    <property type="entry name" value="EF-hand_7"/>
    <property type="match status" value="1"/>
</dbReference>
<dbReference type="InterPro" id="IPR011992">
    <property type="entry name" value="EF-hand-dom_pair"/>
</dbReference>
<feature type="domain" description="EF-hand" evidence="3">
    <location>
        <begin position="1263"/>
        <end position="1298"/>
    </location>
</feature>
<gene>
    <name evidence="4" type="ORF">CYCCA115_LOCUS972</name>
</gene>
<dbReference type="SUPFAM" id="SSF47473">
    <property type="entry name" value="EF-hand"/>
    <property type="match status" value="1"/>
</dbReference>
<dbReference type="Gene3D" id="3.60.20.10">
    <property type="entry name" value="Glutamine Phosphoribosylpyrophosphate, subunit 1, domain 1"/>
    <property type="match status" value="1"/>
</dbReference>
<dbReference type="InterPro" id="IPR002048">
    <property type="entry name" value="EF_hand_dom"/>
</dbReference>
<dbReference type="CDD" id="cd00051">
    <property type="entry name" value="EFh"/>
    <property type="match status" value="1"/>
</dbReference>
<feature type="domain" description="EF-hand" evidence="3">
    <location>
        <begin position="1299"/>
        <end position="1334"/>
    </location>
</feature>
<organism evidence="4 5">
    <name type="scientific">Cylindrotheca closterium</name>
    <dbReference type="NCBI Taxonomy" id="2856"/>
    <lineage>
        <taxon>Eukaryota</taxon>
        <taxon>Sar</taxon>
        <taxon>Stramenopiles</taxon>
        <taxon>Ochrophyta</taxon>
        <taxon>Bacillariophyta</taxon>
        <taxon>Bacillariophyceae</taxon>
        <taxon>Bacillariophycidae</taxon>
        <taxon>Bacillariales</taxon>
        <taxon>Bacillariaceae</taxon>
        <taxon>Cylindrotheca</taxon>
    </lineage>
</organism>
<dbReference type="InterPro" id="IPR018247">
    <property type="entry name" value="EF_Hand_1_Ca_BS"/>
</dbReference>
<evidence type="ECO:0000256" key="1">
    <source>
        <dbReference type="ARBA" id="ARBA00022837"/>
    </source>
</evidence>
<dbReference type="Gene3D" id="1.10.238.10">
    <property type="entry name" value="EF-hand"/>
    <property type="match status" value="1"/>
</dbReference>
<evidence type="ECO:0000313" key="4">
    <source>
        <dbReference type="EMBL" id="CAJ1922340.1"/>
    </source>
</evidence>
<comment type="caution">
    <text evidence="4">The sequence shown here is derived from an EMBL/GenBank/DDBJ whole genome shotgun (WGS) entry which is preliminary data.</text>
</comment>
<evidence type="ECO:0000259" key="3">
    <source>
        <dbReference type="PROSITE" id="PS50222"/>
    </source>
</evidence>
<evidence type="ECO:0000313" key="5">
    <source>
        <dbReference type="Proteomes" id="UP001295423"/>
    </source>
</evidence>
<dbReference type="EMBL" id="CAKOGP040000002">
    <property type="protein sequence ID" value="CAJ1922340.1"/>
    <property type="molecule type" value="Genomic_DNA"/>
</dbReference>
<dbReference type="PROSITE" id="PS50222">
    <property type="entry name" value="EF_HAND_2"/>
    <property type="match status" value="2"/>
</dbReference>
<keyword evidence="2" id="KW-0472">Membrane</keyword>
<keyword evidence="2" id="KW-0812">Transmembrane</keyword>
<keyword evidence="5" id="KW-1185">Reference proteome</keyword>
<feature type="transmembrane region" description="Helical" evidence="2">
    <location>
        <begin position="948"/>
        <end position="972"/>
    </location>
</feature>
<feature type="transmembrane region" description="Helical" evidence="2">
    <location>
        <begin position="992"/>
        <end position="1009"/>
    </location>
</feature>
<name>A0AAD2CBD8_9STRA</name>
<sequence length="1493" mass="165492">MNKANFIRRDKQHSAVTMAAYYTFGIVHELAHLLAAESVNLMAATQGEPVNQTGNICWDNLFSIFIDRQVHIHIHIHTDDVDMTRHQEMFVRHTGWIVSLLLAYFVCRRFGTSSAISMAAIITAVEGLLTDLCGFGQLLPFGNSNTNTLSGTTFFCGNFGVLLLHHWWLTNKGKKSALDCLEQMVSITMMRGAQSGGVVTYVPNGKNNMKAIRTRVVNGKRTDLSKQVRSEVQKTFKPRPGTDAVLLAGHTRFATSSKASLSGTHPHRWSPGSWKRVYNWSTNRVEKTWVENFITHNGDFDFLAIRGQTYDLEAIQRWLSVTTGTPTPAVVDSCAVAGILDLLRAKGCFALSIRYAICFGNFEKGTNSKMAQILSGSTSDPNDFPIYSDLEKIGTIFEKVLDDLLAKPELEARGGKKCQSLADIEDSVTARTMLAGKICRSIGTRSMSAMKPIASFVDLLQTEYEVNDADEEALDYTSSRLFAFCMMTVNAFFDNDLFQSTKLFLENAKGSFGLSTSSTLDADHQICFAARGQTLSVSFYPSKGIVCFGSEQAATKAGMNAIFGGSDMKEHGEWHRLDLDDLGGEIAVLDWGSSKSAVSKPNRHLESHSMMGGKLRLVLHQESKSLSTDGEIYHRMTQLSDNVLIKAPQSSKSGGSKPDLVLSDIESIPGVIKNIQDSWHSSNASISMNRLTAHTFSSCLRERLREHVKGNVAPKAVDILLTGCEVSLWLAEQFAADLQKCFPKLNIEAISSNKLLGLFGQDLSIPATGFKYSAKTTNLNDSIVIIVSHSGGTFAPLACSNLLQSATQNIFVVTSEWDTQIGKQLRAMDADDNDHATCRIFSTEIGVRPAEPCSVSVAGTHQLLTSLLQYISVVILSDPTFLRVTGAVITEQDIKILERCSHMNVEALSEITGSSSFGYALDRKTKIQNHLHSAGDLWAEHILENARAYIMSFVYVFVTVTAGYPLLSFVAGMAGLDMGNSPWAYAVRFLDAALYFWLPQINIILIRLIQGRELKHRMVGRTVVIGDIPWVAQSAEAFLSKIFAVSYSIAGVNVLSGNPCDHLVHRHTHRVVRGALAIFGRPDGRLSALSTAEASVCLSVNQASSIQSLGGTCESITIGHNPFKLDLSKNGIFLKRHRPLFLCERLLIESDADQEKLAASQRLGPIPESTSKWRISIVSEIKKVFLRRRHEDTVGRSIHSILDCSISVKRPHRRSAPALLGAYLNIEENEFFSADSEDKSEDGNEEDKITVADVVAEEISSHKWSSEVRRIFETLDDNSDGILSRAEFIRGSIKLNPKLSEEEAELMFREADRDSSGNISIDEFTQFIAGTESGLTLKAPASHRDHRGIIQVEMSNEKFFGEDIRRLNAARDKKDVDFVLARSQHLCQELYESRVASLQRFVSMTVMFHHMGRRVENFFSNISFGLLGYRIDRTHSIMRIATTASPVSGSDVRHRMEHMRLVKKVKRSLDVISSAWLRYRKQKNDLSTSIRQS</sequence>
<dbReference type="PROSITE" id="PS00018">
    <property type="entry name" value="EF_HAND_1"/>
    <property type="match status" value="2"/>
</dbReference>
<keyword evidence="1" id="KW-0106">Calcium</keyword>
<proteinExistence type="predicted"/>
<protein>
    <recommendedName>
        <fullName evidence="3">EF-hand domain-containing protein</fullName>
    </recommendedName>
</protein>
<reference evidence="4" key="1">
    <citation type="submission" date="2023-08" db="EMBL/GenBank/DDBJ databases">
        <authorList>
            <person name="Audoor S."/>
            <person name="Bilcke G."/>
        </authorList>
    </citation>
    <scope>NUCLEOTIDE SEQUENCE</scope>
</reference>
<accession>A0AAD2CBD8</accession>
<dbReference type="SMART" id="SM00054">
    <property type="entry name" value="EFh"/>
    <property type="match status" value="2"/>
</dbReference>
<dbReference type="GO" id="GO:0005509">
    <property type="term" value="F:calcium ion binding"/>
    <property type="evidence" value="ECO:0007669"/>
    <property type="project" value="InterPro"/>
</dbReference>
<dbReference type="InterPro" id="IPR029055">
    <property type="entry name" value="Ntn_hydrolases_N"/>
</dbReference>